<evidence type="ECO:0000313" key="2">
    <source>
        <dbReference type="Proteomes" id="UP001143856"/>
    </source>
</evidence>
<reference evidence="1" key="1">
    <citation type="submission" date="2022-10" db="EMBL/GenBank/DDBJ databases">
        <title>Genome Sequence of Xylaria curta.</title>
        <authorList>
            <person name="Buettner E."/>
        </authorList>
    </citation>
    <scope>NUCLEOTIDE SEQUENCE</scope>
    <source>
        <strain evidence="1">Babe10</strain>
    </source>
</reference>
<dbReference type="EMBL" id="JAPDGR010000697">
    <property type="protein sequence ID" value="KAJ2988096.1"/>
    <property type="molecule type" value="Genomic_DNA"/>
</dbReference>
<comment type="caution">
    <text evidence="1">The sequence shown here is derived from an EMBL/GenBank/DDBJ whole genome shotgun (WGS) entry which is preliminary data.</text>
</comment>
<gene>
    <name evidence="1" type="ORF">NUW58_g4155</name>
</gene>
<name>A0ACC1P7M3_9PEZI</name>
<protein>
    <submittedName>
        <fullName evidence="1">Uncharacterized protein</fullName>
    </submittedName>
</protein>
<dbReference type="Proteomes" id="UP001143856">
    <property type="component" value="Unassembled WGS sequence"/>
</dbReference>
<sequence length="845" mass="93524">MQDNILAKTLFTVHSEKEGIFGYERNRRFLVDAGRHNYADNHLNSERAIPADDDTENGTPVQVALLGFEIEALYTLRAKQRIITTDAKCGSARQIRPPSFLRFTMDDIHHPEDPEAGFVFGCDDTCDVWLDERCTNGISRRQFAVKLNWETGCLDLENLSKQGTCVGFDDSKPKYTMTEMPLLTGALQVAFGDRSILIRVPNHDDHQDQFFKNWSEYHAKLSSQVPGLQALGIASQGPTKTSHQTRYVFGPEIARGYQGIVYQAYDVVDQEYRAIKDFHQDNRHNRQEVELVCSLDHKHIIKSRPYFASPYGPPMLAMEFINGPNFAESQKCNPLNCVQFREALRQMLDAMAYFHPLGVTHRDIKPANIMVKEREPLHLKLGDFGLASKSDQLKTFCGTELYVAPELMAHQNYNNKVDLWSLGIMALQYSYGLPEYPRENAVAWPGKLAKHLGRCPDNLTIQFISSLLQIDPHNRPSAQQSLEHPYFSAQLNPVTETGPEQSKWVLSPLWEQSEESTVPNTPLSEQITQIFAPQEGLGSDAQHYHHNIGSSEQVDGVAAPHNGLVSTAVWLSDSHISCGNIPSSEQVTEAAALDAGLANNVLWYNTAHDSSSKLSTMRLNANPSGSHTSSVHGRHERVSRIPSSSGDYSESSSHAAPHSNDSDEEDDSTMLLAAGGVRMQQASLPAGSGGGNIAIFTGPSCSGRSGNEIRGTTGGPTTAESRVVQPGGSSEEAYDVDVPSFYGLHESTSTVKTKDFQSCQYEPHENHTAPGDIVRQSIEDQDNNVPAAVALRPEGPEAPGARKTRSSRNRVKRAAIRASSEKENAARVKSRSHSPRQKVKRERIK</sequence>
<keyword evidence="2" id="KW-1185">Reference proteome</keyword>
<organism evidence="1 2">
    <name type="scientific">Xylaria curta</name>
    <dbReference type="NCBI Taxonomy" id="42375"/>
    <lineage>
        <taxon>Eukaryota</taxon>
        <taxon>Fungi</taxon>
        <taxon>Dikarya</taxon>
        <taxon>Ascomycota</taxon>
        <taxon>Pezizomycotina</taxon>
        <taxon>Sordariomycetes</taxon>
        <taxon>Xylariomycetidae</taxon>
        <taxon>Xylariales</taxon>
        <taxon>Xylariaceae</taxon>
        <taxon>Xylaria</taxon>
    </lineage>
</organism>
<evidence type="ECO:0000313" key="1">
    <source>
        <dbReference type="EMBL" id="KAJ2988096.1"/>
    </source>
</evidence>
<accession>A0ACC1P7M3</accession>
<proteinExistence type="predicted"/>